<dbReference type="Proteomes" id="UP001617427">
    <property type="component" value="Unassembled WGS sequence"/>
</dbReference>
<dbReference type="InterPro" id="IPR013727">
    <property type="entry name" value="2CSK_N"/>
</dbReference>
<dbReference type="PANTHER" id="PTHR45436">
    <property type="entry name" value="SENSOR HISTIDINE KINASE YKOH"/>
    <property type="match status" value="1"/>
</dbReference>
<evidence type="ECO:0000256" key="6">
    <source>
        <dbReference type="ARBA" id="ARBA00022692"/>
    </source>
</evidence>
<dbReference type="SMART" id="SM00387">
    <property type="entry name" value="HATPase_c"/>
    <property type="match status" value="1"/>
</dbReference>
<evidence type="ECO:0000256" key="8">
    <source>
        <dbReference type="ARBA" id="ARBA00022989"/>
    </source>
</evidence>
<evidence type="ECO:0000259" key="11">
    <source>
        <dbReference type="PROSITE" id="PS50109"/>
    </source>
</evidence>
<evidence type="ECO:0000256" key="9">
    <source>
        <dbReference type="ARBA" id="ARBA00023136"/>
    </source>
</evidence>
<dbReference type="InterPro" id="IPR003661">
    <property type="entry name" value="HisK_dim/P_dom"/>
</dbReference>
<dbReference type="Pfam" id="PF08521">
    <property type="entry name" value="2CSK_N"/>
    <property type="match status" value="1"/>
</dbReference>
<evidence type="ECO:0000256" key="5">
    <source>
        <dbReference type="ARBA" id="ARBA00022679"/>
    </source>
</evidence>
<keyword evidence="5 12" id="KW-0808">Transferase</keyword>
<dbReference type="CDD" id="cd00082">
    <property type="entry name" value="HisKA"/>
    <property type="match status" value="1"/>
</dbReference>
<dbReference type="PRINTS" id="PR00344">
    <property type="entry name" value="BCTRLSENSOR"/>
</dbReference>
<dbReference type="InterPro" id="IPR036097">
    <property type="entry name" value="HisK_dim/P_sf"/>
</dbReference>
<dbReference type="InterPro" id="IPR050428">
    <property type="entry name" value="TCS_sensor_his_kinase"/>
</dbReference>
<keyword evidence="8 10" id="KW-1133">Transmembrane helix</keyword>
<evidence type="ECO:0000313" key="12">
    <source>
        <dbReference type="EMBL" id="MFJ3046018.1"/>
    </source>
</evidence>
<dbReference type="SMART" id="SM00388">
    <property type="entry name" value="HisKA"/>
    <property type="match status" value="1"/>
</dbReference>
<evidence type="ECO:0000256" key="4">
    <source>
        <dbReference type="ARBA" id="ARBA00022553"/>
    </source>
</evidence>
<evidence type="ECO:0000256" key="10">
    <source>
        <dbReference type="SAM" id="Phobius"/>
    </source>
</evidence>
<proteinExistence type="predicted"/>
<keyword evidence="13" id="KW-1185">Reference proteome</keyword>
<comment type="caution">
    <text evidence="12">The sequence shown here is derived from an EMBL/GenBank/DDBJ whole genome shotgun (WGS) entry which is preliminary data.</text>
</comment>
<dbReference type="InterPro" id="IPR004358">
    <property type="entry name" value="Sig_transdc_His_kin-like_C"/>
</dbReference>
<accession>A0ABW8EX42</accession>
<dbReference type="PROSITE" id="PS50109">
    <property type="entry name" value="HIS_KIN"/>
    <property type="match status" value="1"/>
</dbReference>
<reference evidence="12 13" key="1">
    <citation type="submission" date="2024-10" db="EMBL/GenBank/DDBJ databases">
        <title>The Natural Products Discovery Center: Release of the First 8490 Sequenced Strains for Exploring Actinobacteria Biosynthetic Diversity.</title>
        <authorList>
            <person name="Kalkreuter E."/>
            <person name="Kautsar S.A."/>
            <person name="Yang D."/>
            <person name="Bader C.D."/>
            <person name="Teijaro C.N."/>
            <person name="Fluegel L."/>
            <person name="Davis C.M."/>
            <person name="Simpson J.R."/>
            <person name="Lauterbach L."/>
            <person name="Steele A.D."/>
            <person name="Gui C."/>
            <person name="Meng S."/>
            <person name="Li G."/>
            <person name="Viehrig K."/>
            <person name="Ye F."/>
            <person name="Su P."/>
            <person name="Kiefer A.F."/>
            <person name="Nichols A."/>
            <person name="Cepeda A.J."/>
            <person name="Yan W."/>
            <person name="Fan B."/>
            <person name="Jiang Y."/>
            <person name="Adhikari A."/>
            <person name="Zheng C.-J."/>
            <person name="Schuster L."/>
            <person name="Cowan T.M."/>
            <person name="Smanski M.J."/>
            <person name="Chevrette M.G."/>
            <person name="De Carvalho L.P.S."/>
            <person name="Shen B."/>
        </authorList>
    </citation>
    <scope>NUCLEOTIDE SEQUENCE [LARGE SCALE GENOMIC DNA]</scope>
    <source>
        <strain evidence="12 13">NPDC087045</strain>
    </source>
</reference>
<evidence type="ECO:0000256" key="1">
    <source>
        <dbReference type="ARBA" id="ARBA00000085"/>
    </source>
</evidence>
<dbReference type="Gene3D" id="1.10.287.130">
    <property type="match status" value="1"/>
</dbReference>
<evidence type="ECO:0000256" key="3">
    <source>
        <dbReference type="ARBA" id="ARBA00012438"/>
    </source>
</evidence>
<dbReference type="InterPro" id="IPR005467">
    <property type="entry name" value="His_kinase_dom"/>
</dbReference>
<dbReference type="Pfam" id="PF02518">
    <property type="entry name" value="HATPase_c"/>
    <property type="match status" value="1"/>
</dbReference>
<dbReference type="InterPro" id="IPR003594">
    <property type="entry name" value="HATPase_dom"/>
</dbReference>
<feature type="transmembrane region" description="Helical" evidence="10">
    <location>
        <begin position="164"/>
        <end position="186"/>
    </location>
</feature>
<organism evidence="12 13">
    <name type="scientific">Herbaspirillum chlorophenolicum</name>
    <dbReference type="NCBI Taxonomy" id="211589"/>
    <lineage>
        <taxon>Bacteria</taxon>
        <taxon>Pseudomonadati</taxon>
        <taxon>Pseudomonadota</taxon>
        <taxon>Betaproteobacteria</taxon>
        <taxon>Burkholderiales</taxon>
        <taxon>Oxalobacteraceae</taxon>
        <taxon>Herbaspirillum</taxon>
    </lineage>
</organism>
<dbReference type="SUPFAM" id="SSF55874">
    <property type="entry name" value="ATPase domain of HSP90 chaperone/DNA topoisomerase II/histidine kinase"/>
    <property type="match status" value="1"/>
</dbReference>
<dbReference type="RefSeq" id="WP_402699917.1">
    <property type="nucleotide sequence ID" value="NZ_JBIUZV010000004.1"/>
</dbReference>
<evidence type="ECO:0000313" key="13">
    <source>
        <dbReference type="Proteomes" id="UP001617427"/>
    </source>
</evidence>
<keyword evidence="7 12" id="KW-0418">Kinase</keyword>
<dbReference type="GO" id="GO:0004673">
    <property type="term" value="F:protein histidine kinase activity"/>
    <property type="evidence" value="ECO:0007669"/>
    <property type="project" value="UniProtKB-EC"/>
</dbReference>
<keyword evidence="4" id="KW-0597">Phosphoprotein</keyword>
<evidence type="ECO:0000256" key="7">
    <source>
        <dbReference type="ARBA" id="ARBA00022777"/>
    </source>
</evidence>
<evidence type="ECO:0000256" key="2">
    <source>
        <dbReference type="ARBA" id="ARBA00004370"/>
    </source>
</evidence>
<dbReference type="EC" id="2.7.13.3" evidence="3"/>
<dbReference type="EMBL" id="JBIUZV010000004">
    <property type="protein sequence ID" value="MFJ3046018.1"/>
    <property type="molecule type" value="Genomic_DNA"/>
</dbReference>
<dbReference type="Pfam" id="PF00512">
    <property type="entry name" value="HisKA"/>
    <property type="match status" value="1"/>
</dbReference>
<comment type="catalytic activity">
    <reaction evidence="1">
        <text>ATP + protein L-histidine = ADP + protein N-phospho-L-histidine.</text>
        <dbReference type="EC" id="2.7.13.3"/>
    </reaction>
</comment>
<dbReference type="PANTHER" id="PTHR45436:SF1">
    <property type="entry name" value="SENSOR PROTEIN QSEC"/>
    <property type="match status" value="1"/>
</dbReference>
<gene>
    <name evidence="12" type="ORF">ACIPEN_09315</name>
</gene>
<keyword evidence="9 10" id="KW-0472">Membrane</keyword>
<dbReference type="SUPFAM" id="SSF47384">
    <property type="entry name" value="Homodimeric domain of signal transducing histidine kinase"/>
    <property type="match status" value="1"/>
</dbReference>
<comment type="subcellular location">
    <subcellularLocation>
        <location evidence="2">Membrane</location>
    </subcellularLocation>
</comment>
<dbReference type="Gene3D" id="3.30.565.10">
    <property type="entry name" value="Histidine kinase-like ATPase, C-terminal domain"/>
    <property type="match status" value="1"/>
</dbReference>
<sequence>MTSLRSQLLLWLLFPLGIFVAVSSWITYRNAVDMATATHDRLLLGSARVIAEQIRYDDGVFLVPVPPSALELFQSSAHDRVFYRITSASGNLLAGSEDLPLPAVKLGQESSYFFSTEFRGEKIRVSAYGQSVITAPDDEMVIVEVAQTLRAHKIFSDRIWEHAVLQHLLILLFVAVLLALGVRSALAPAMRLRDHMQHRKPDSLEPLSRADIPDELVPIVDAVNHYVVRLDKQMAAHSRFIANASHQLRTPITVLATQVDYGLHSDDASGKDVALRAMKVSLQHGIRLVNQLLSLSGAEAASDRRQDAMLDNVDLVLVVQEVFEEFAMFAQDKRIDLGFDCAHGSITAQGGMYHELIANLVDNALRYTPRGGVVTTSLDMDETKIVLTVADNGPGIPAEERQRVFERFYRISSSQADGTGLGLAIVAEIAAVIGAEVVLSAPAGHSGLIVTVAIPVADH</sequence>
<dbReference type="InterPro" id="IPR036890">
    <property type="entry name" value="HATPase_C_sf"/>
</dbReference>
<feature type="domain" description="Histidine kinase" evidence="11">
    <location>
        <begin position="243"/>
        <end position="458"/>
    </location>
</feature>
<keyword evidence="6 10" id="KW-0812">Transmembrane</keyword>
<protein>
    <recommendedName>
        <fullName evidence="3">histidine kinase</fullName>
        <ecNumber evidence="3">2.7.13.3</ecNumber>
    </recommendedName>
</protein>
<name>A0ABW8EX42_9BURK</name>